<proteinExistence type="evidence at transcript level"/>
<accession>Q5BWI4</accession>
<name>Q5BWI4_SCHJA</name>
<dbReference type="EMBL" id="AY812352">
    <property type="protein sequence ID" value="AAX28241.2"/>
    <property type="molecule type" value="mRNA"/>
</dbReference>
<dbReference type="AlphaFoldDB" id="Q5BWI4"/>
<feature type="non-terminal residue" evidence="1">
    <location>
        <position position="1"/>
    </location>
</feature>
<evidence type="ECO:0000313" key="1">
    <source>
        <dbReference type="EMBL" id="AAX28241.2"/>
    </source>
</evidence>
<protein>
    <submittedName>
        <fullName evidence="1">SJCHGC04358 protein</fullName>
    </submittedName>
</protein>
<organism evidence="1">
    <name type="scientific">Schistosoma japonicum</name>
    <name type="common">Blood fluke</name>
    <dbReference type="NCBI Taxonomy" id="6182"/>
    <lineage>
        <taxon>Eukaryota</taxon>
        <taxon>Metazoa</taxon>
        <taxon>Spiralia</taxon>
        <taxon>Lophotrochozoa</taxon>
        <taxon>Platyhelminthes</taxon>
        <taxon>Trematoda</taxon>
        <taxon>Digenea</taxon>
        <taxon>Strigeidida</taxon>
        <taxon>Schistosomatoidea</taxon>
        <taxon>Schistosomatidae</taxon>
        <taxon>Schistosoma</taxon>
    </lineage>
</organism>
<sequence>IILVPSVNFSFTNFSSFPRSLVVPIGSFNISYLYNLIFNSISNVSTQYSLPSFSNLSSYFDVILSNQSTTTVAPPSVPSDSSNLSTVLRMLSLLNTVNNSNYFNLSSFSRSALYDLFNVTDYSDETASTEKTVMPNNVPSVYNNLRNSALNYNLLSNNNVINRLIQNNVYVHTVNGNRIQASNDKNVFDGYCELFEYLLPYYGNNKIFKMELFKFCQRYSIYKKKTHNSFPRMNEFCYKNFRQ</sequence>
<reference evidence="1" key="1">
    <citation type="journal article" date="2006" name="PLoS Pathog.">
        <title>New perspectives on host-parasite interplay by comparative transcriptomic and proteomic analyses of Schistosoma japonicum.</title>
        <authorList>
            <person name="Liu F."/>
            <person name="Lu J."/>
            <person name="Hu W."/>
            <person name="Wang S.Y."/>
            <person name="Cui S.J."/>
            <person name="Chi M."/>
            <person name="Yan Q."/>
            <person name="Wang X.R."/>
            <person name="Song H.D."/>
            <person name="Xu X.N."/>
            <person name="Wang J.J."/>
            <person name="Zhang X.L."/>
            <person name="Zhang X."/>
            <person name="Wang Z.Q."/>
            <person name="Xue C.L."/>
            <person name="Brindley P.J."/>
            <person name="McManus D.P."/>
            <person name="Yang P.Y."/>
            <person name="Feng Z."/>
            <person name="Chen Z."/>
            <person name="Han Z.G."/>
        </authorList>
    </citation>
    <scope>NUCLEOTIDE SEQUENCE</scope>
</reference>